<feature type="compositionally biased region" description="Basic residues" evidence="1">
    <location>
        <begin position="39"/>
        <end position="52"/>
    </location>
</feature>
<name>A0A4Y2LLQ5_ARAVE</name>
<protein>
    <submittedName>
        <fullName evidence="2">Uncharacterized protein</fullName>
    </submittedName>
</protein>
<evidence type="ECO:0000313" key="3">
    <source>
        <dbReference type="Proteomes" id="UP000499080"/>
    </source>
</evidence>
<comment type="caution">
    <text evidence="2">The sequence shown here is derived from an EMBL/GenBank/DDBJ whole genome shotgun (WGS) entry which is preliminary data.</text>
</comment>
<accession>A0A4Y2LLQ5</accession>
<reference evidence="2 3" key="1">
    <citation type="journal article" date="2019" name="Sci. Rep.">
        <title>Orb-weaving spider Araneus ventricosus genome elucidates the spidroin gene catalogue.</title>
        <authorList>
            <person name="Kono N."/>
            <person name="Nakamura H."/>
            <person name="Ohtoshi R."/>
            <person name="Moran D.A.P."/>
            <person name="Shinohara A."/>
            <person name="Yoshida Y."/>
            <person name="Fujiwara M."/>
            <person name="Mori M."/>
            <person name="Tomita M."/>
            <person name="Arakawa K."/>
        </authorList>
    </citation>
    <scope>NUCLEOTIDE SEQUENCE [LARGE SCALE GENOMIC DNA]</scope>
</reference>
<dbReference type="EMBL" id="BGPR01119371">
    <property type="protein sequence ID" value="GBN15542.1"/>
    <property type="molecule type" value="Genomic_DNA"/>
</dbReference>
<keyword evidence="3" id="KW-1185">Reference proteome</keyword>
<dbReference type="AlphaFoldDB" id="A0A4Y2LLQ5"/>
<organism evidence="2 3">
    <name type="scientific">Araneus ventricosus</name>
    <name type="common">Orbweaver spider</name>
    <name type="synonym">Epeira ventricosa</name>
    <dbReference type="NCBI Taxonomy" id="182803"/>
    <lineage>
        <taxon>Eukaryota</taxon>
        <taxon>Metazoa</taxon>
        <taxon>Ecdysozoa</taxon>
        <taxon>Arthropoda</taxon>
        <taxon>Chelicerata</taxon>
        <taxon>Arachnida</taxon>
        <taxon>Araneae</taxon>
        <taxon>Araneomorphae</taxon>
        <taxon>Entelegynae</taxon>
        <taxon>Araneoidea</taxon>
        <taxon>Araneidae</taxon>
        <taxon>Araneus</taxon>
    </lineage>
</organism>
<sequence length="141" mass="16191">MTQIRTFAIPHRTFFPKAPDQEVRHRKREKTQSQESHQRLAHPLKYHRRKTRHGDVRPSFSIGQKSETDGIPISLTPTPKNSPSCPKGRPEKKQQVNPANGDLLHARLALKEKRANQIKKTLKSPQKTQKILKALIKVSNN</sequence>
<proteinExistence type="predicted"/>
<evidence type="ECO:0000256" key="1">
    <source>
        <dbReference type="SAM" id="MobiDB-lite"/>
    </source>
</evidence>
<feature type="compositionally biased region" description="Polar residues" evidence="1">
    <location>
        <begin position="75"/>
        <end position="84"/>
    </location>
</feature>
<feature type="region of interest" description="Disordered" evidence="1">
    <location>
        <begin position="1"/>
        <end position="101"/>
    </location>
</feature>
<gene>
    <name evidence="2" type="ORF">AVEN_174012_1</name>
</gene>
<dbReference type="Proteomes" id="UP000499080">
    <property type="component" value="Unassembled WGS sequence"/>
</dbReference>
<evidence type="ECO:0000313" key="2">
    <source>
        <dbReference type="EMBL" id="GBN15542.1"/>
    </source>
</evidence>